<evidence type="ECO:0000256" key="1">
    <source>
        <dbReference type="SAM" id="Phobius"/>
    </source>
</evidence>
<keyword evidence="3" id="KW-1185">Reference proteome</keyword>
<feature type="transmembrane region" description="Helical" evidence="1">
    <location>
        <begin position="56"/>
        <end position="74"/>
    </location>
</feature>
<dbReference type="Proteomes" id="UP000006064">
    <property type="component" value="Chromosome"/>
</dbReference>
<proteinExistence type="predicted"/>
<dbReference type="KEGG" id="thm:CL1_0875"/>
<gene>
    <name evidence="2" type="ORF">CL1_0875</name>
</gene>
<dbReference type="EMBL" id="CP003651">
    <property type="protein sequence ID" value="AFL95080.1"/>
    <property type="molecule type" value="Genomic_DNA"/>
</dbReference>
<accession>I3ZTP6</accession>
<keyword evidence="1" id="KW-0812">Transmembrane</keyword>
<keyword evidence="1" id="KW-1133">Transmembrane helix</keyword>
<evidence type="ECO:0000313" key="3">
    <source>
        <dbReference type="Proteomes" id="UP000006064"/>
    </source>
</evidence>
<keyword evidence="1" id="KW-0472">Membrane</keyword>
<dbReference type="GeneID" id="13038574"/>
<organism evidence="2 3">
    <name type="scientific">Thermococcus cleftensis (strain DSM 27260 / KACC 17922 / CL1)</name>
    <dbReference type="NCBI Taxonomy" id="163003"/>
    <lineage>
        <taxon>Archaea</taxon>
        <taxon>Methanobacteriati</taxon>
        <taxon>Methanobacteriota</taxon>
        <taxon>Thermococci</taxon>
        <taxon>Thermococcales</taxon>
        <taxon>Thermococcaceae</taxon>
        <taxon>Thermococcus</taxon>
    </lineage>
</organism>
<reference evidence="2 3" key="1">
    <citation type="journal article" date="2012" name="J. Bacteriol.">
        <title>Complete Genome Sequence of the Hyperthermophilic Archaeon Thermococcus sp. Strain CL1, Isolated from a Paralvinella sp. Polychaete Worm Collected from a Hydrothermal Vent.</title>
        <authorList>
            <person name="Jung J.H."/>
            <person name="Holden J.F."/>
            <person name="Seo D.H."/>
            <person name="Park K.H."/>
            <person name="Shin H."/>
            <person name="Ryu S."/>
            <person name="Lee J.H."/>
            <person name="Park C.S."/>
        </authorList>
    </citation>
    <scope>NUCLEOTIDE SEQUENCE [LARGE SCALE GENOMIC DNA]</scope>
    <source>
        <strain evidence="3">DSM 27260 / KACC 17922 / CL1</strain>
    </source>
</reference>
<evidence type="ECO:0000313" key="2">
    <source>
        <dbReference type="EMBL" id="AFL95080.1"/>
    </source>
</evidence>
<protein>
    <submittedName>
        <fullName evidence="2">Uncharacterized protein</fullName>
    </submittedName>
</protein>
<dbReference type="RefSeq" id="WP_014788715.1">
    <property type="nucleotide sequence ID" value="NC_018015.1"/>
</dbReference>
<sequence>MKILTIEIHRFKNGKEAGEFLEKLARKGSSFGLLQVALFILGDVLLGYLFPGKEQSLTRNVAIIVWGLVVFLGFPRLRCRKW</sequence>
<feature type="transmembrane region" description="Helical" evidence="1">
    <location>
        <begin position="31"/>
        <end position="50"/>
    </location>
</feature>
<dbReference type="HOGENOM" id="CLU_2550460_0_0_2"/>
<dbReference type="AlphaFoldDB" id="I3ZTP6"/>
<name>I3ZTP6_THECF</name>